<feature type="transmembrane region" description="Helical" evidence="1">
    <location>
        <begin position="21"/>
        <end position="38"/>
    </location>
</feature>
<dbReference type="PROSITE" id="PS00782">
    <property type="entry name" value="TFIIB"/>
    <property type="match status" value="1"/>
</dbReference>
<dbReference type="Proteomes" id="UP000215884">
    <property type="component" value="Chromosome"/>
</dbReference>
<proteinExistence type="predicted"/>
<keyword evidence="3" id="KW-1185">Reference proteome</keyword>
<keyword evidence="1" id="KW-1133">Transmembrane helix</keyword>
<dbReference type="GO" id="GO:0042597">
    <property type="term" value="C:periplasmic space"/>
    <property type="evidence" value="ECO:0007669"/>
    <property type="project" value="InterPro"/>
</dbReference>
<gene>
    <name evidence="2" type="ORF">CIT40_00575</name>
</gene>
<keyword evidence="1" id="KW-0812">Transmembrane</keyword>
<dbReference type="EMBL" id="CP029426">
    <property type="protein sequence ID" value="AWL98660.1"/>
    <property type="molecule type" value="Genomic_DNA"/>
</dbReference>
<name>A0A2U8PM01_9BRAD</name>
<evidence type="ECO:0000313" key="3">
    <source>
        <dbReference type="Proteomes" id="UP000215884"/>
    </source>
</evidence>
<keyword evidence="1" id="KW-0472">Membrane</keyword>
<dbReference type="InterPro" id="IPR023486">
    <property type="entry name" value="TFIIB_CS"/>
</dbReference>
<reference evidence="2 3" key="1">
    <citation type="journal article" date="2017" name="Syst. Appl. Microbiol.">
        <title>Soybeans inoculated with root zone soils of Canadian native legumes harbour diverse and novel Bradyrhizobium spp. that possess agricultural potential.</title>
        <authorList>
            <person name="Bromfield E.S.P."/>
            <person name="Cloutier S."/>
            <person name="Tambong J.T."/>
            <person name="Tran Thi T.V."/>
        </authorList>
    </citation>
    <scope>NUCLEOTIDE SEQUENCE [LARGE SCALE GENOMIC DNA]</scope>
    <source>
        <strain evidence="2 3">39S1MB</strain>
    </source>
</reference>
<dbReference type="InterPro" id="IPR012899">
    <property type="entry name" value="LTXXQ"/>
</dbReference>
<organism evidence="2 3">
    <name type="scientific">Bradyrhizobium amphicarpaeae</name>
    <dbReference type="NCBI Taxonomy" id="1404768"/>
    <lineage>
        <taxon>Bacteria</taxon>
        <taxon>Pseudomonadati</taxon>
        <taxon>Pseudomonadota</taxon>
        <taxon>Alphaproteobacteria</taxon>
        <taxon>Hyphomicrobiales</taxon>
        <taxon>Nitrobacteraceae</taxon>
        <taxon>Bradyrhizobium</taxon>
    </lineage>
</organism>
<sequence>MRGSREEAELVRSAVMSGRTKLALAGAAIMIATVLLPVKAEAQFGFRGGPLGVARFAVGHMLGMSRLRHSRMAVRGSRYRSAALRSQDPRGAERGQPANPYVLRAALTAQAALAGWHGGRRPQGWWRHPDGSYGWVGPVFWPFAHDDLTNAVVLGDATSLSLYGYGDIYAALFAPYAATELAAYTASQGRRGRRVPAAETLCEASDTGGLPVERIAEAVAPNELQRTALDELASAWNAARDSIRAACPAQAPATAADRLGLMRERLEAMIKAIDAVAPPLAKFTGLLDDDQKAKFEALGQSRRAALAAVQRKDAKASRACDPDSDPRYDEKLQRQYEQLVQQQWPANDIATTLRLDDTARARFEVLQDTALRTMQTLSACPSQTPETPQARLTAVKARLQTMLQAVNGVADALDDFEADLTDEQKAGFEAIGPKRGA</sequence>
<accession>A0A2U8PM01</accession>
<evidence type="ECO:0000256" key="1">
    <source>
        <dbReference type="SAM" id="Phobius"/>
    </source>
</evidence>
<dbReference type="Pfam" id="PF07813">
    <property type="entry name" value="LTXXQ"/>
    <property type="match status" value="2"/>
</dbReference>
<dbReference type="KEGG" id="brq:CIT40_00575"/>
<protein>
    <recommendedName>
        <fullName evidence="4">LTXXQ motif family protein</fullName>
    </recommendedName>
</protein>
<evidence type="ECO:0008006" key="4">
    <source>
        <dbReference type="Google" id="ProtNLM"/>
    </source>
</evidence>
<dbReference type="OrthoDB" id="7348740at2"/>
<evidence type="ECO:0000313" key="2">
    <source>
        <dbReference type="EMBL" id="AWL98660.1"/>
    </source>
</evidence>
<reference evidence="2 3" key="2">
    <citation type="journal article" date="2019" name="Int. J. Syst. Evol. Microbiol.">
        <title>Description and complete genome sequence of Bradyrhizobium amphicarpaeae sp. nov., harbouring photosystem and nitrogen-fixation genes.</title>
        <authorList>
            <person name="Bromfield E.S.P."/>
            <person name="Cloutier S."/>
            <person name="Nguyen H.D.T."/>
        </authorList>
    </citation>
    <scope>NUCLEOTIDE SEQUENCE [LARGE SCALE GENOMIC DNA]</scope>
    <source>
        <strain evidence="2 3">39S1MB</strain>
    </source>
</reference>
<dbReference type="AlphaFoldDB" id="A0A2U8PM01"/>